<evidence type="ECO:0000256" key="2">
    <source>
        <dbReference type="ARBA" id="ARBA00023125"/>
    </source>
</evidence>
<keyword evidence="9" id="KW-1185">Reference proteome</keyword>
<feature type="domain" description="Transcription factor IIIC subunit 5 HTH" evidence="6">
    <location>
        <begin position="243"/>
        <end position="393"/>
    </location>
</feature>
<gene>
    <name evidence="8" type="ORF">RND81_07G094500</name>
</gene>
<evidence type="ECO:0000259" key="6">
    <source>
        <dbReference type="Pfam" id="PF09734"/>
    </source>
</evidence>
<reference evidence="8 9" key="1">
    <citation type="submission" date="2024-03" db="EMBL/GenBank/DDBJ databases">
        <title>WGS assembly of Saponaria officinalis var. Norfolk2.</title>
        <authorList>
            <person name="Jenkins J."/>
            <person name="Shu S."/>
            <person name="Grimwood J."/>
            <person name="Barry K."/>
            <person name="Goodstein D."/>
            <person name="Schmutz J."/>
            <person name="Leebens-Mack J."/>
            <person name="Osbourn A."/>
        </authorList>
    </citation>
    <scope>NUCLEOTIDE SEQUENCE [LARGE SCALE GENOMIC DNA]</scope>
    <source>
        <strain evidence="9">cv. Norfolk2</strain>
        <strain evidence="8">JIC</strain>
        <tissue evidence="8">Leaf</tissue>
    </source>
</reference>
<evidence type="ECO:0000313" key="8">
    <source>
        <dbReference type="EMBL" id="KAK9705947.1"/>
    </source>
</evidence>
<feature type="compositionally biased region" description="Acidic residues" evidence="5">
    <location>
        <begin position="620"/>
        <end position="632"/>
    </location>
</feature>
<comment type="caution">
    <text evidence="8">The sequence shown here is derived from an EMBL/GenBank/DDBJ whole genome shotgun (WGS) entry which is preliminary data.</text>
</comment>
<dbReference type="GO" id="GO:0005634">
    <property type="term" value="C:nucleus"/>
    <property type="evidence" value="ECO:0007669"/>
    <property type="project" value="UniProtKB-SubCell"/>
</dbReference>
<feature type="region of interest" description="Disordered" evidence="5">
    <location>
        <begin position="499"/>
        <end position="573"/>
    </location>
</feature>
<evidence type="ECO:0000259" key="7">
    <source>
        <dbReference type="Pfam" id="PF17682"/>
    </source>
</evidence>
<name>A0AAW1JLI8_SAPOF</name>
<dbReference type="GO" id="GO:0001003">
    <property type="term" value="F:RNA polymerase III type 2 promoter sequence-specific DNA binding"/>
    <property type="evidence" value="ECO:0007669"/>
    <property type="project" value="TreeGrafter"/>
</dbReference>
<feature type="region of interest" description="Disordered" evidence="5">
    <location>
        <begin position="1"/>
        <end position="28"/>
    </location>
</feature>
<evidence type="ECO:0000256" key="3">
    <source>
        <dbReference type="ARBA" id="ARBA00023163"/>
    </source>
</evidence>
<dbReference type="InterPro" id="IPR041499">
    <property type="entry name" value="Tfc1/Sfc1_N"/>
</dbReference>
<keyword evidence="2" id="KW-0238">DNA-binding</keyword>
<dbReference type="Proteomes" id="UP001443914">
    <property type="component" value="Unassembled WGS sequence"/>
</dbReference>
<dbReference type="Pfam" id="PF17682">
    <property type="entry name" value="Tau95_N"/>
    <property type="match status" value="1"/>
</dbReference>
<organism evidence="8 9">
    <name type="scientific">Saponaria officinalis</name>
    <name type="common">Common soapwort</name>
    <name type="synonym">Lychnis saponaria</name>
    <dbReference type="NCBI Taxonomy" id="3572"/>
    <lineage>
        <taxon>Eukaryota</taxon>
        <taxon>Viridiplantae</taxon>
        <taxon>Streptophyta</taxon>
        <taxon>Embryophyta</taxon>
        <taxon>Tracheophyta</taxon>
        <taxon>Spermatophyta</taxon>
        <taxon>Magnoliopsida</taxon>
        <taxon>eudicotyledons</taxon>
        <taxon>Gunneridae</taxon>
        <taxon>Pentapetalae</taxon>
        <taxon>Caryophyllales</taxon>
        <taxon>Caryophyllaceae</taxon>
        <taxon>Caryophylleae</taxon>
        <taxon>Saponaria</taxon>
    </lineage>
</organism>
<dbReference type="EMBL" id="JBDFQZ010000007">
    <property type="protein sequence ID" value="KAK9705946.1"/>
    <property type="molecule type" value="Genomic_DNA"/>
</dbReference>
<feature type="compositionally biased region" description="Basic and acidic residues" evidence="5">
    <location>
        <begin position="522"/>
        <end position="531"/>
    </location>
</feature>
<evidence type="ECO:0000256" key="5">
    <source>
        <dbReference type="SAM" id="MobiDB-lite"/>
    </source>
</evidence>
<dbReference type="GO" id="GO:0000127">
    <property type="term" value="C:transcription factor TFIIIC complex"/>
    <property type="evidence" value="ECO:0007669"/>
    <property type="project" value="InterPro"/>
</dbReference>
<feature type="region of interest" description="Disordered" evidence="5">
    <location>
        <begin position="600"/>
        <end position="632"/>
    </location>
</feature>
<dbReference type="PANTHER" id="PTHR13230">
    <property type="entry name" value="GENERAL TRANSCRIPTION FACTOR IIIC, POLYPEPTIDE 5"/>
    <property type="match status" value="1"/>
</dbReference>
<feature type="compositionally biased region" description="Basic and acidic residues" evidence="5">
    <location>
        <begin position="1"/>
        <end position="11"/>
    </location>
</feature>
<evidence type="ECO:0000313" key="9">
    <source>
        <dbReference type="Proteomes" id="UP001443914"/>
    </source>
</evidence>
<evidence type="ECO:0000256" key="4">
    <source>
        <dbReference type="ARBA" id="ARBA00023242"/>
    </source>
</evidence>
<sequence>MKKSTRKDTSKPRLPRPRNTVDKERPTSNKTVRGIIVLCLTLPRHSNPRPKSPPPPVHHANLCSAPSSLPPFNFSEIMGVVEDGTVKGKLPSKEVFAVHYPGYPSSMSRAVETLGGLDTIAKVHGSKVNKLELHFRPEDPFSHPAFGQIHPCSSLLLRVSKNNAGDCQTSGCSGSPSQETSSSLSLDIVARVQEAYHFDGMVDYQHVLPVHANVRRKKERINEEKEPVDKEVTDEVSDDDLMILVPPQFSPKDVPENIVLRPSITLSSKKKQEGVVHHRWEMDIEPCLALDLNISEIPKMVNWEQYIPKESDQWKLQMALSKLLDERPIWPRSAISERLGKMGFKVGDYTLKRILFRSAYYFGSGPFHRFWIRKGYDPRKHPESRIYQIMVFRVPPPLRGYCDASSGKKNKWEDLCAFRVFPYKCLTFLQLFELDDDYIQEEVLKLPYPAFFSSSTGWFSSYAMDNLRLRVVLRFLSVFPQGGAEILRKSISDEFEKSKKKRFNMNDPKPGEENESLVNQETSHEEDKSDDINDDELEEEEDEEEIELEDDGVDGMDLDDPTYVGGEDAGFSLQSDSYLGAENISKNYLQELFGSFPTTERASNQLHGADSETEYQIYEQDSDNNNSDDDYY</sequence>
<evidence type="ECO:0008006" key="10">
    <source>
        <dbReference type="Google" id="ProtNLM"/>
    </source>
</evidence>
<feature type="domain" description="Transcription factor IIIC subunit Tfc1/Sfc1 triple barrel" evidence="7">
    <location>
        <begin position="97"/>
        <end position="206"/>
    </location>
</feature>
<protein>
    <recommendedName>
        <fullName evidence="10">General transcription factor 3C polypeptide 5</fullName>
    </recommendedName>
</protein>
<dbReference type="Gene3D" id="3.30.200.160">
    <property type="entry name" value="TFIIIC, subcomplex tauA, subunit Sfc1, barrel domain"/>
    <property type="match status" value="1"/>
</dbReference>
<keyword evidence="4" id="KW-0539">Nucleus</keyword>
<dbReference type="PANTHER" id="PTHR13230:SF5">
    <property type="entry name" value="GENERAL TRANSCRIPTION FACTOR 3C POLYPEPTIDE 5"/>
    <property type="match status" value="1"/>
</dbReference>
<dbReference type="GO" id="GO:0006384">
    <property type="term" value="P:transcription initiation at RNA polymerase III promoter"/>
    <property type="evidence" value="ECO:0007669"/>
    <property type="project" value="InterPro"/>
</dbReference>
<dbReference type="AlphaFoldDB" id="A0AAW1JLI8"/>
<dbReference type="InterPro" id="IPR040454">
    <property type="entry name" value="TF_IIIC_Tfc1/Sfc1"/>
</dbReference>
<dbReference type="InterPro" id="IPR042536">
    <property type="entry name" value="TFIIIC_tauA_Sfc1"/>
</dbReference>
<feature type="region of interest" description="Disordered" evidence="5">
    <location>
        <begin position="43"/>
        <end position="62"/>
    </location>
</feature>
<accession>A0AAW1JLI8</accession>
<dbReference type="Pfam" id="PF09734">
    <property type="entry name" value="Tau95"/>
    <property type="match status" value="1"/>
</dbReference>
<comment type="subcellular location">
    <subcellularLocation>
        <location evidence="1">Nucleus</location>
    </subcellularLocation>
</comment>
<dbReference type="EMBL" id="JBDFQZ010000007">
    <property type="protein sequence ID" value="KAK9705947.1"/>
    <property type="molecule type" value="Genomic_DNA"/>
</dbReference>
<evidence type="ECO:0000256" key="1">
    <source>
        <dbReference type="ARBA" id="ARBA00004123"/>
    </source>
</evidence>
<proteinExistence type="predicted"/>
<feature type="compositionally biased region" description="Acidic residues" evidence="5">
    <location>
        <begin position="532"/>
        <end position="560"/>
    </location>
</feature>
<dbReference type="GO" id="GO:0001002">
    <property type="term" value="F:RNA polymerase III type 1 promoter sequence-specific DNA binding"/>
    <property type="evidence" value="ECO:0007669"/>
    <property type="project" value="TreeGrafter"/>
</dbReference>
<dbReference type="FunFam" id="3.30.200.160:FF:000002">
    <property type="entry name" value="Transcription factor IIIC, subunit 5"/>
    <property type="match status" value="1"/>
</dbReference>
<dbReference type="InterPro" id="IPR019136">
    <property type="entry name" value="TF_IIIC_su-5_HTH"/>
</dbReference>
<keyword evidence="3" id="KW-0804">Transcription</keyword>